<dbReference type="AlphaFoldDB" id="A0A9P8Y3T1"/>
<keyword evidence="5" id="KW-0539">Nucleus</keyword>
<comment type="caution">
    <text evidence="8">The sequence shown here is derived from an EMBL/GenBank/DDBJ whole genome shotgun (WGS) entry which is preliminary data.</text>
</comment>
<dbReference type="OrthoDB" id="3037908at2759"/>
<dbReference type="InterPro" id="IPR007219">
    <property type="entry name" value="XnlR_reg_dom"/>
</dbReference>
<dbReference type="InterPro" id="IPR036864">
    <property type="entry name" value="Zn2-C6_fun-type_DNA-bd_sf"/>
</dbReference>
<feature type="compositionally biased region" description="Basic and acidic residues" evidence="6">
    <location>
        <begin position="77"/>
        <end position="86"/>
    </location>
</feature>
<dbReference type="GO" id="GO:0005634">
    <property type="term" value="C:nucleus"/>
    <property type="evidence" value="ECO:0007669"/>
    <property type="project" value="UniProtKB-SubCell"/>
</dbReference>
<feature type="region of interest" description="Disordered" evidence="6">
    <location>
        <begin position="360"/>
        <end position="382"/>
    </location>
</feature>
<dbReference type="RefSeq" id="XP_046012317.1">
    <property type="nucleotide sequence ID" value="XM_046153812.1"/>
</dbReference>
<dbReference type="PROSITE" id="PS50048">
    <property type="entry name" value="ZN2_CY6_FUNGAL_2"/>
    <property type="match status" value="1"/>
</dbReference>
<dbReference type="SMART" id="SM00066">
    <property type="entry name" value="GAL4"/>
    <property type="match status" value="1"/>
</dbReference>
<evidence type="ECO:0000256" key="6">
    <source>
        <dbReference type="SAM" id="MobiDB-lite"/>
    </source>
</evidence>
<proteinExistence type="predicted"/>
<dbReference type="Pfam" id="PF04082">
    <property type="entry name" value="Fungal_trans"/>
    <property type="match status" value="1"/>
</dbReference>
<dbReference type="CDD" id="cd00067">
    <property type="entry name" value="GAL4"/>
    <property type="match status" value="1"/>
</dbReference>
<dbReference type="PANTHER" id="PTHR47338">
    <property type="entry name" value="ZN(II)2CYS6 TRANSCRIPTION FACTOR (EUROFUNG)-RELATED"/>
    <property type="match status" value="1"/>
</dbReference>
<dbReference type="GeneID" id="70183358"/>
<evidence type="ECO:0000313" key="9">
    <source>
        <dbReference type="Proteomes" id="UP000756346"/>
    </source>
</evidence>
<dbReference type="PANTHER" id="PTHR47338:SF10">
    <property type="entry name" value="TRANSCRIPTION FACTOR DOMAIN-CONTAINING PROTEIN-RELATED"/>
    <property type="match status" value="1"/>
</dbReference>
<reference evidence="8" key="1">
    <citation type="journal article" date="2021" name="Nat. Commun.">
        <title>Genetic determinants of endophytism in the Arabidopsis root mycobiome.</title>
        <authorList>
            <person name="Mesny F."/>
            <person name="Miyauchi S."/>
            <person name="Thiergart T."/>
            <person name="Pickel B."/>
            <person name="Atanasova L."/>
            <person name="Karlsson M."/>
            <person name="Huettel B."/>
            <person name="Barry K.W."/>
            <person name="Haridas S."/>
            <person name="Chen C."/>
            <person name="Bauer D."/>
            <person name="Andreopoulos W."/>
            <person name="Pangilinan J."/>
            <person name="LaButti K."/>
            <person name="Riley R."/>
            <person name="Lipzen A."/>
            <person name="Clum A."/>
            <person name="Drula E."/>
            <person name="Henrissat B."/>
            <person name="Kohler A."/>
            <person name="Grigoriev I.V."/>
            <person name="Martin F.M."/>
            <person name="Hacquard S."/>
        </authorList>
    </citation>
    <scope>NUCLEOTIDE SEQUENCE</scope>
    <source>
        <strain evidence="8">MPI-CAGE-CH-0230</strain>
    </source>
</reference>
<evidence type="ECO:0000256" key="3">
    <source>
        <dbReference type="ARBA" id="ARBA00023015"/>
    </source>
</evidence>
<dbReference type="InterPro" id="IPR050815">
    <property type="entry name" value="TF_fung"/>
</dbReference>
<feature type="domain" description="Zn(2)-C6 fungal-type" evidence="7">
    <location>
        <begin position="20"/>
        <end position="49"/>
    </location>
</feature>
<evidence type="ECO:0000256" key="4">
    <source>
        <dbReference type="ARBA" id="ARBA00023163"/>
    </source>
</evidence>
<evidence type="ECO:0000256" key="2">
    <source>
        <dbReference type="ARBA" id="ARBA00022723"/>
    </source>
</evidence>
<dbReference type="GO" id="GO:0008270">
    <property type="term" value="F:zinc ion binding"/>
    <property type="evidence" value="ECO:0007669"/>
    <property type="project" value="InterPro"/>
</dbReference>
<keyword evidence="2" id="KW-0479">Metal-binding</keyword>
<keyword evidence="4" id="KW-0804">Transcription</keyword>
<organism evidence="8 9">
    <name type="scientific">Microdochium trichocladiopsis</name>
    <dbReference type="NCBI Taxonomy" id="1682393"/>
    <lineage>
        <taxon>Eukaryota</taxon>
        <taxon>Fungi</taxon>
        <taxon>Dikarya</taxon>
        <taxon>Ascomycota</taxon>
        <taxon>Pezizomycotina</taxon>
        <taxon>Sordariomycetes</taxon>
        <taxon>Xylariomycetidae</taxon>
        <taxon>Xylariales</taxon>
        <taxon>Microdochiaceae</taxon>
        <taxon>Microdochium</taxon>
    </lineage>
</organism>
<dbReference type="GO" id="GO:0003677">
    <property type="term" value="F:DNA binding"/>
    <property type="evidence" value="ECO:0007669"/>
    <property type="project" value="InterPro"/>
</dbReference>
<keyword evidence="3" id="KW-0805">Transcription regulation</keyword>
<dbReference type="PROSITE" id="PS00463">
    <property type="entry name" value="ZN2_CY6_FUNGAL_1"/>
    <property type="match status" value="1"/>
</dbReference>
<accession>A0A9P8Y3T1</accession>
<dbReference type="Gene3D" id="4.10.240.10">
    <property type="entry name" value="Zn(2)-C6 fungal-type DNA-binding domain"/>
    <property type="match status" value="1"/>
</dbReference>
<evidence type="ECO:0000256" key="5">
    <source>
        <dbReference type="ARBA" id="ARBA00023242"/>
    </source>
</evidence>
<comment type="subcellular location">
    <subcellularLocation>
        <location evidence="1">Nucleus</location>
    </subcellularLocation>
</comment>
<dbReference type="Pfam" id="PF00172">
    <property type="entry name" value="Zn_clus"/>
    <property type="match status" value="1"/>
</dbReference>
<evidence type="ECO:0000259" key="7">
    <source>
        <dbReference type="PROSITE" id="PS50048"/>
    </source>
</evidence>
<keyword evidence="9" id="KW-1185">Reference proteome</keyword>
<evidence type="ECO:0000313" key="8">
    <source>
        <dbReference type="EMBL" id="KAH7030637.1"/>
    </source>
</evidence>
<dbReference type="InterPro" id="IPR001138">
    <property type="entry name" value="Zn2Cys6_DnaBD"/>
</dbReference>
<evidence type="ECO:0000256" key="1">
    <source>
        <dbReference type="ARBA" id="ARBA00004123"/>
    </source>
</evidence>
<sequence>MASPACAATVTEVEEKKLLSCYQCRSRKLKCNRVWPCSRCLASGAECQFPTSRQKPKEPIKRPRFKQLESRLHELEHRFKDDETSPSHENGNSAPGGADYPTPISSSSELLYTGRFEQQPPQDIVDELTNLYFLHLYPNAPMQHPGRYFASLLKPPHLQPPMCLQYIILALGATVSPQHKHLALPFYQRAKNYLHYDDMTDDGYLGVTVAHAQCWVLLSHFEAKQLWFTRAPASISRSVRLAQMLGLDSIDGGPSGLQSVLPPAKDWIEQEERRRTMWSVFCTDLDTSSTTNWPTMLRPDTIYTLLPASDESFIGGFEEASVSLNRALKNPASPYSTYACRILGSLLYHECANHTMQTYSTDQRSDDAHQGQFDTPTSEDFSRTHQHLDNRLALMFMALPDSLVHPSSLDGRPDAAPIVLKLHTSVIAIHRKLTARVRDAGASPSGTSDPAVAEGQLAASSARMLVSADQIFSLLVTTSRDPTVDFSNVFVTFGAFMASFAYLEDYTATQNPASEQKLGVLMDLLVAGAESNSIAASLAVQLGHEMYKSGMDRSALGKVMHIINKLQPDYQDNLMGQQDEKSGGTVFCPLAKMFPKA</sequence>
<dbReference type="SUPFAM" id="SSF57701">
    <property type="entry name" value="Zn2/Cys6 DNA-binding domain"/>
    <property type="match status" value="1"/>
</dbReference>
<dbReference type="GO" id="GO:0006351">
    <property type="term" value="P:DNA-templated transcription"/>
    <property type="evidence" value="ECO:0007669"/>
    <property type="project" value="InterPro"/>
</dbReference>
<dbReference type="CDD" id="cd12148">
    <property type="entry name" value="fungal_TF_MHR"/>
    <property type="match status" value="1"/>
</dbReference>
<dbReference type="Proteomes" id="UP000756346">
    <property type="component" value="Unassembled WGS sequence"/>
</dbReference>
<gene>
    <name evidence="8" type="ORF">B0I36DRAFT_322160</name>
</gene>
<dbReference type="EMBL" id="JAGTJQ010000005">
    <property type="protein sequence ID" value="KAH7030637.1"/>
    <property type="molecule type" value="Genomic_DNA"/>
</dbReference>
<name>A0A9P8Y3T1_9PEZI</name>
<dbReference type="GO" id="GO:0000981">
    <property type="term" value="F:DNA-binding transcription factor activity, RNA polymerase II-specific"/>
    <property type="evidence" value="ECO:0007669"/>
    <property type="project" value="InterPro"/>
</dbReference>
<feature type="region of interest" description="Disordered" evidence="6">
    <location>
        <begin position="77"/>
        <end position="100"/>
    </location>
</feature>
<dbReference type="SMART" id="SM00906">
    <property type="entry name" value="Fungal_trans"/>
    <property type="match status" value="1"/>
</dbReference>
<protein>
    <recommendedName>
        <fullName evidence="7">Zn(2)-C6 fungal-type domain-containing protein</fullName>
    </recommendedName>
</protein>